<dbReference type="CDD" id="cd22954">
    <property type="entry name" value="PLL_lectin"/>
    <property type="match status" value="1"/>
</dbReference>
<dbReference type="RefSeq" id="WP_376809868.1">
    <property type="nucleotide sequence ID" value="NZ_JBHTAC010000050.1"/>
</dbReference>
<dbReference type="SUPFAM" id="SSF52743">
    <property type="entry name" value="Subtilisin-like"/>
    <property type="match status" value="1"/>
</dbReference>
<keyword evidence="11" id="KW-1185">Reference proteome</keyword>
<dbReference type="InterPro" id="IPR015500">
    <property type="entry name" value="Peptidase_S8_subtilisin-rel"/>
</dbReference>
<dbReference type="PROSITE" id="PS00137">
    <property type="entry name" value="SUBTILASE_HIS"/>
    <property type="match status" value="1"/>
</dbReference>
<protein>
    <submittedName>
        <fullName evidence="10">S8 family serine peptidase</fullName>
    </submittedName>
</protein>
<evidence type="ECO:0000256" key="2">
    <source>
        <dbReference type="ARBA" id="ARBA00022670"/>
    </source>
</evidence>
<dbReference type="SUPFAM" id="SSF54897">
    <property type="entry name" value="Protease propeptides/inhibitors"/>
    <property type="match status" value="1"/>
</dbReference>
<evidence type="ECO:0000256" key="1">
    <source>
        <dbReference type="ARBA" id="ARBA00011073"/>
    </source>
</evidence>
<evidence type="ECO:0000313" key="10">
    <source>
        <dbReference type="EMBL" id="MFC7247112.1"/>
    </source>
</evidence>
<reference evidence="11" key="1">
    <citation type="journal article" date="2019" name="Int. J. Syst. Evol. Microbiol.">
        <title>The Global Catalogue of Microorganisms (GCM) 10K type strain sequencing project: providing services to taxonomists for standard genome sequencing and annotation.</title>
        <authorList>
            <consortium name="The Broad Institute Genomics Platform"/>
            <consortium name="The Broad Institute Genome Sequencing Center for Infectious Disease"/>
            <person name="Wu L."/>
            <person name="Ma J."/>
        </authorList>
    </citation>
    <scope>NUCLEOTIDE SEQUENCE [LARGE SCALE GENOMIC DNA]</scope>
    <source>
        <strain evidence="11">CGMCC 1.9106</strain>
    </source>
</reference>
<dbReference type="Pfam" id="PF05922">
    <property type="entry name" value="Inhibitor_I9"/>
    <property type="match status" value="1"/>
</dbReference>
<evidence type="ECO:0000259" key="8">
    <source>
        <dbReference type="Pfam" id="PF05922"/>
    </source>
</evidence>
<dbReference type="Gene3D" id="3.30.70.80">
    <property type="entry name" value="Peptidase S8 propeptide/proteinase inhibitor I9"/>
    <property type="match status" value="1"/>
</dbReference>
<keyword evidence="2 5" id="KW-0645">Protease</keyword>
<dbReference type="InterPro" id="IPR037045">
    <property type="entry name" value="S8pro/Inhibitor_I9_sf"/>
</dbReference>
<feature type="active site" description="Charge relay system" evidence="5">
    <location>
        <position position="347"/>
    </location>
</feature>
<comment type="caution">
    <text evidence="10">The sequence shown here is derived from an EMBL/GenBank/DDBJ whole genome shotgun (WGS) entry which is preliminary data.</text>
</comment>
<dbReference type="InterPro" id="IPR058502">
    <property type="entry name" value="PLL-like_beta-prop"/>
</dbReference>
<dbReference type="InterPro" id="IPR022398">
    <property type="entry name" value="Peptidase_S8_His-AS"/>
</dbReference>
<dbReference type="PANTHER" id="PTHR43806:SF11">
    <property type="entry name" value="CEREVISIN-RELATED"/>
    <property type="match status" value="1"/>
</dbReference>
<dbReference type="Pfam" id="PF00082">
    <property type="entry name" value="Peptidase_S8"/>
    <property type="match status" value="1"/>
</dbReference>
<keyword evidence="3 5" id="KW-0378">Hydrolase</keyword>
<evidence type="ECO:0000313" key="11">
    <source>
        <dbReference type="Proteomes" id="UP001596392"/>
    </source>
</evidence>
<feature type="domain" description="PLL-like beta propeller" evidence="9">
    <location>
        <begin position="410"/>
        <end position="690"/>
    </location>
</feature>
<evidence type="ECO:0000256" key="4">
    <source>
        <dbReference type="ARBA" id="ARBA00022825"/>
    </source>
</evidence>
<dbReference type="InterPro" id="IPR000209">
    <property type="entry name" value="Peptidase_S8/S53_dom"/>
</dbReference>
<dbReference type="PROSITE" id="PS00136">
    <property type="entry name" value="SUBTILASE_ASP"/>
    <property type="match status" value="1"/>
</dbReference>
<dbReference type="InterPro" id="IPR036852">
    <property type="entry name" value="Peptidase_S8/S53_dom_sf"/>
</dbReference>
<organism evidence="10 11">
    <name type="scientific">Catellatospora aurea</name>
    <dbReference type="NCBI Taxonomy" id="1337874"/>
    <lineage>
        <taxon>Bacteria</taxon>
        <taxon>Bacillati</taxon>
        <taxon>Actinomycetota</taxon>
        <taxon>Actinomycetes</taxon>
        <taxon>Micromonosporales</taxon>
        <taxon>Micromonosporaceae</taxon>
        <taxon>Catellatospora</taxon>
    </lineage>
</organism>
<feature type="active site" description="Charge relay system" evidence="5">
    <location>
        <position position="183"/>
    </location>
</feature>
<dbReference type="PANTHER" id="PTHR43806">
    <property type="entry name" value="PEPTIDASE S8"/>
    <property type="match status" value="1"/>
</dbReference>
<dbReference type="InterPro" id="IPR010259">
    <property type="entry name" value="S8pro/Inhibitor_I9"/>
</dbReference>
<feature type="active site" description="Charge relay system" evidence="5">
    <location>
        <position position="150"/>
    </location>
</feature>
<dbReference type="InterPro" id="IPR034193">
    <property type="entry name" value="PCSK9_ProteinaseK-like"/>
</dbReference>
<evidence type="ECO:0000259" key="9">
    <source>
        <dbReference type="Pfam" id="PF26607"/>
    </source>
</evidence>
<dbReference type="InterPro" id="IPR023827">
    <property type="entry name" value="Peptidase_S8_Asp-AS"/>
</dbReference>
<dbReference type="PROSITE" id="PS51892">
    <property type="entry name" value="SUBTILASE"/>
    <property type="match status" value="1"/>
</dbReference>
<feature type="signal peptide" evidence="6">
    <location>
        <begin position="1"/>
        <end position="20"/>
    </location>
</feature>
<proteinExistence type="inferred from homology"/>
<evidence type="ECO:0000256" key="3">
    <source>
        <dbReference type="ARBA" id="ARBA00022801"/>
    </source>
</evidence>
<dbReference type="PRINTS" id="PR00723">
    <property type="entry name" value="SUBTILISIN"/>
</dbReference>
<evidence type="ECO:0000256" key="6">
    <source>
        <dbReference type="SAM" id="SignalP"/>
    </source>
</evidence>
<feature type="domain" description="Peptidase S8/S53" evidence="7">
    <location>
        <begin position="143"/>
        <end position="382"/>
    </location>
</feature>
<accession>A0ABW2H4C6</accession>
<sequence length="695" mass="73120">MACALSVGVMLGAGGGTASAARGADGAAAVAVEADTTYIVTLHDSASVRSVGVEGTAKALATKFGGKVGYVYSRVLQGFSVKLNAASVAQMSGDPAVKSVFVAGQASVADTQENPTWGLDRIDQRNRPLSGSYTWHEPGPGIEPKVYVIDTGVRLSHSEFGNRAFSVWDFLNNDPVAEDCHGHGTHVAGTIAGLKYGVNKRARIGALRVFDCSGYGPMEAIVAAYEWVAVNAAKPAVLNASIQIYCGATEPVVNCQAKTMALSAATQGVINAGVPVVTAVGNLAVDACTALNAGVREAIAVGASDVNDNMAGFSNHGPCVDIMAPGVGIVSAFHTGDNQTATMSGSSMAAPHVAGAVSLILQRDGWTNATPQQIEAEIKNMASGVVTSPPLTTNKLLFTDPPSPSGGSSVAVAKHADGRLDVFGVNRHGNLFHAPEANPGSGVWSPWSQSREAGWRSTAAEANQDGRIELVGVMQNEQIWRRRQAKTNIDFWQPWGRLDGALTSVAMARNSDGRLEMFGANAAGETFLRYQTGAGSNTWSAWAQMGLVNVRAIAAESHQSNGRIEVFAVKTSGDIWHRYQSSPSGLWSAWKQLDGGLKVKYVAAARSSTGELMLIAVSPEGRVWTRSQSPGVDIWNGWVPLDTRVMRQVAAETDAQGRVNIFGVEPSGELWHCRQTAPGSNSITPWTAMHMNLRP</sequence>
<feature type="domain" description="Inhibitor I9" evidence="8">
    <location>
        <begin position="37"/>
        <end position="101"/>
    </location>
</feature>
<keyword evidence="6" id="KW-0732">Signal</keyword>
<evidence type="ECO:0000259" key="7">
    <source>
        <dbReference type="Pfam" id="PF00082"/>
    </source>
</evidence>
<keyword evidence="4 5" id="KW-0720">Serine protease</keyword>
<dbReference type="Gene3D" id="2.120.10.70">
    <property type="entry name" value="Fucose-specific lectin"/>
    <property type="match status" value="1"/>
</dbReference>
<dbReference type="Pfam" id="PF26607">
    <property type="entry name" value="DUF8189"/>
    <property type="match status" value="1"/>
</dbReference>
<dbReference type="InterPro" id="IPR050131">
    <property type="entry name" value="Peptidase_S8_subtilisin-like"/>
</dbReference>
<name>A0ABW2H4C6_9ACTN</name>
<evidence type="ECO:0000256" key="5">
    <source>
        <dbReference type="PROSITE-ProRule" id="PRU01240"/>
    </source>
</evidence>
<dbReference type="CDD" id="cd04077">
    <property type="entry name" value="Peptidases_S8_PCSK9_ProteinaseK_like"/>
    <property type="match status" value="1"/>
</dbReference>
<dbReference type="Proteomes" id="UP001596392">
    <property type="component" value="Unassembled WGS sequence"/>
</dbReference>
<dbReference type="SUPFAM" id="SSF89372">
    <property type="entry name" value="Fucose-specific lectin"/>
    <property type="match status" value="2"/>
</dbReference>
<dbReference type="Gene3D" id="3.40.50.200">
    <property type="entry name" value="Peptidase S8/S53 domain"/>
    <property type="match status" value="1"/>
</dbReference>
<comment type="similarity">
    <text evidence="1 5">Belongs to the peptidase S8 family.</text>
</comment>
<feature type="chain" id="PRO_5045928835" evidence="6">
    <location>
        <begin position="21"/>
        <end position="695"/>
    </location>
</feature>
<gene>
    <name evidence="10" type="ORF">ACFQO7_31945</name>
</gene>
<dbReference type="EMBL" id="JBHTAC010000050">
    <property type="protein sequence ID" value="MFC7247112.1"/>
    <property type="molecule type" value="Genomic_DNA"/>
</dbReference>